<gene>
    <name evidence="3" type="ORF">ACFO7U_16510</name>
</gene>
<dbReference type="InterPro" id="IPR011041">
    <property type="entry name" value="Quinoprot_gluc/sorb_DH_b-prop"/>
</dbReference>
<dbReference type="Proteomes" id="UP001595836">
    <property type="component" value="Unassembled WGS sequence"/>
</dbReference>
<protein>
    <submittedName>
        <fullName evidence="3">PQQ-dependent sugar dehydrogenase</fullName>
    </submittedName>
</protein>
<dbReference type="InterPro" id="IPR012938">
    <property type="entry name" value="Glc/Sorbosone_DH"/>
</dbReference>
<dbReference type="InterPro" id="IPR011042">
    <property type="entry name" value="6-blade_b-propeller_TolB-like"/>
</dbReference>
<accession>A0ABV9PVM2</accession>
<evidence type="ECO:0000256" key="1">
    <source>
        <dbReference type="SAM" id="MobiDB-lite"/>
    </source>
</evidence>
<dbReference type="Pfam" id="PF07995">
    <property type="entry name" value="GSDH"/>
    <property type="match status" value="1"/>
</dbReference>
<proteinExistence type="predicted"/>
<dbReference type="PANTHER" id="PTHR19328:SF13">
    <property type="entry name" value="HIPL1 PROTEIN"/>
    <property type="match status" value="1"/>
</dbReference>
<evidence type="ECO:0000313" key="4">
    <source>
        <dbReference type="Proteomes" id="UP001595836"/>
    </source>
</evidence>
<dbReference type="SUPFAM" id="SSF50952">
    <property type="entry name" value="Soluble quinoprotein glucose dehydrogenase"/>
    <property type="match status" value="1"/>
</dbReference>
<feature type="domain" description="Glucose/Sorbosone dehydrogenase" evidence="2">
    <location>
        <begin position="87"/>
        <end position="407"/>
    </location>
</feature>
<keyword evidence="4" id="KW-1185">Reference proteome</keyword>
<reference evidence="4" key="1">
    <citation type="journal article" date="2019" name="Int. J. Syst. Evol. Microbiol.">
        <title>The Global Catalogue of Microorganisms (GCM) 10K type strain sequencing project: providing services to taxonomists for standard genome sequencing and annotation.</title>
        <authorList>
            <consortium name="The Broad Institute Genomics Platform"/>
            <consortium name="The Broad Institute Genome Sequencing Center for Infectious Disease"/>
            <person name="Wu L."/>
            <person name="Ma J."/>
        </authorList>
    </citation>
    <scope>NUCLEOTIDE SEQUENCE [LARGE SCALE GENOMIC DNA]</scope>
    <source>
        <strain evidence="4">JCM 11882</strain>
    </source>
</reference>
<name>A0ABV9PVM2_9ACTN</name>
<dbReference type="PANTHER" id="PTHR19328">
    <property type="entry name" value="HEDGEHOG-INTERACTING PROTEIN"/>
    <property type="match status" value="1"/>
</dbReference>
<feature type="region of interest" description="Disordered" evidence="1">
    <location>
        <begin position="55"/>
        <end position="74"/>
    </location>
</feature>
<dbReference type="RefSeq" id="WP_344993070.1">
    <property type="nucleotide sequence ID" value="NZ_BAABCD010000020.1"/>
</dbReference>
<comment type="caution">
    <text evidence="3">The sequence shown here is derived from an EMBL/GenBank/DDBJ whole genome shotgun (WGS) entry which is preliminary data.</text>
</comment>
<dbReference type="Gene3D" id="2.120.10.30">
    <property type="entry name" value="TolB, C-terminal domain"/>
    <property type="match status" value="1"/>
</dbReference>
<sequence>MSLATDHRKPSLRTIAVGPSALPRTLSAVAAAAAVTVALPLTACAQSMIPGGGPVGSSTDSLGSLAPERPLSPGPEVDVDVLADGFTIPWDVARDPSGVVVTGERGSGALYAIRPGGDKSIIQADLGPVFAEAESGLMGIALAADFETSRELYTCHSSAEHNDNRVTAWTVADDWSALESPRVVVDGIPLSEGGFHSGCRILPMADGSLYIGTGDTFSGPGPQDPDSLAGKILHVNRDGTPADDTITDDSPVLTIGHRNVQGLAAQPGTGRVYSAEHGPNVDDEVNLVQPRGNYGWNPNRGGEYNQDVPMTDTGAFPDAVSAVWSSGAPTLAPGGMTFLDDPAWGEWNGAIAVAMLKTSQIVLMKLSPDGNSVTEMATLLRDVHGRMRSITPEPDGSLLVTTSNGGGNDEVLRVRPAAAE</sequence>
<dbReference type="EMBL" id="JBHSHP010000060">
    <property type="protein sequence ID" value="MFC4756375.1"/>
    <property type="molecule type" value="Genomic_DNA"/>
</dbReference>
<evidence type="ECO:0000313" key="3">
    <source>
        <dbReference type="EMBL" id="MFC4756375.1"/>
    </source>
</evidence>
<evidence type="ECO:0000259" key="2">
    <source>
        <dbReference type="Pfam" id="PF07995"/>
    </source>
</evidence>
<organism evidence="3 4">
    <name type="scientific">Dietzia aurantiaca</name>
    <dbReference type="NCBI Taxonomy" id="983873"/>
    <lineage>
        <taxon>Bacteria</taxon>
        <taxon>Bacillati</taxon>
        <taxon>Actinomycetota</taxon>
        <taxon>Actinomycetes</taxon>
        <taxon>Mycobacteriales</taxon>
        <taxon>Dietziaceae</taxon>
        <taxon>Dietzia</taxon>
    </lineage>
</organism>